<evidence type="ECO:0000259" key="5">
    <source>
        <dbReference type="SMART" id="SM00470"/>
    </source>
</evidence>
<dbReference type="PIRSF" id="PIRSF036758">
    <property type="entry name" value="Aden_M_ParB"/>
    <property type="match status" value="1"/>
</dbReference>
<dbReference type="PANTHER" id="PTHR33375">
    <property type="entry name" value="CHROMOSOME-PARTITIONING PROTEIN PARB-RELATED"/>
    <property type="match status" value="1"/>
</dbReference>
<dbReference type="InterPro" id="IPR003115">
    <property type="entry name" value="ParB_N"/>
</dbReference>
<comment type="similarity">
    <text evidence="4">Belongs to the N(4)/N(6)-methyltransferase family.</text>
</comment>
<organism evidence="6 7">
    <name type="scientific">Bosea minatitlanensis</name>
    <dbReference type="NCBI Taxonomy" id="128782"/>
    <lineage>
        <taxon>Bacteria</taxon>
        <taxon>Pseudomonadati</taxon>
        <taxon>Pseudomonadota</taxon>
        <taxon>Alphaproteobacteria</taxon>
        <taxon>Hyphomicrobiales</taxon>
        <taxon>Boseaceae</taxon>
        <taxon>Bosea</taxon>
    </lineage>
</organism>
<dbReference type="EMBL" id="JBHSLI010000008">
    <property type="protein sequence ID" value="MFC5295075.1"/>
    <property type="molecule type" value="Genomic_DNA"/>
</dbReference>
<protein>
    <recommendedName>
        <fullName evidence="4">Methyltransferase</fullName>
        <ecNumber evidence="4">2.1.1.-</ecNumber>
    </recommendedName>
</protein>
<evidence type="ECO:0000256" key="2">
    <source>
        <dbReference type="ARBA" id="ARBA00022679"/>
    </source>
</evidence>
<sequence>MSPRLPDAIEHWSIDRLQSYARNPRTHDDAQVAQIAASIVEFGWTNPVLISVDGDVIAGHGRLEAARRLGLDTVPVVILDHLTPAQRRAYVIADNKLALNASWDDALLAGELHALNSEGFDLTLTGFGEDELDDLLAPIDENEADTDAAADDIDETPALPTDPVTLPGDLWRLGNHCLLCGDSTDAAVVARVVDGAKATLLFTSPPYAQQRTYTGGIGDWDALMQGVFRHAGAVLSEDGQLLVNLGLVHRDNEWQPYWADWLDWMRSDGWRRFGLYVWDQGPGLPGDWNGRLSPAFEFLFHFNRKARKPNKIVPCKWAGHVNDSHGGMRAQDGTVGAWSHAGQGVQEMRIPDSVVRITRHKARGIETEHPAVFPIALPEFVMQAFSAEGDLVFEPFAGSGTCILAAERCGRRVAAIELASEYVDLAIARWRKLHPTVPVMLDGEERTFEDIAAARGKGEKSRAA</sequence>
<evidence type="ECO:0000313" key="6">
    <source>
        <dbReference type="EMBL" id="MFC5295075.1"/>
    </source>
</evidence>
<dbReference type="InterPro" id="IPR029063">
    <property type="entry name" value="SAM-dependent_MTases_sf"/>
</dbReference>
<dbReference type="InterPro" id="IPR002941">
    <property type="entry name" value="DNA_methylase_N4/N6"/>
</dbReference>
<dbReference type="PRINTS" id="PR00508">
    <property type="entry name" value="S21N4MTFRASE"/>
</dbReference>
<dbReference type="CDD" id="cd16403">
    <property type="entry name" value="ParB_N_like_MT"/>
    <property type="match status" value="1"/>
</dbReference>
<dbReference type="SUPFAM" id="SSF53335">
    <property type="entry name" value="S-adenosyl-L-methionine-dependent methyltransferases"/>
    <property type="match status" value="1"/>
</dbReference>
<proteinExistence type="inferred from homology"/>
<dbReference type="Pfam" id="PF01555">
    <property type="entry name" value="N6_N4_Mtase"/>
    <property type="match status" value="1"/>
</dbReference>
<dbReference type="PANTHER" id="PTHR33375:SF1">
    <property type="entry name" value="CHROMOSOME-PARTITIONING PROTEIN PARB-RELATED"/>
    <property type="match status" value="1"/>
</dbReference>
<dbReference type="Gene3D" id="3.40.50.150">
    <property type="entry name" value="Vaccinia Virus protein VP39"/>
    <property type="match status" value="1"/>
</dbReference>
<dbReference type="InterPro" id="IPR015840">
    <property type="entry name" value="DNA_MeTrfase_ParB"/>
</dbReference>
<evidence type="ECO:0000313" key="7">
    <source>
        <dbReference type="Proteomes" id="UP001595976"/>
    </source>
</evidence>
<dbReference type="SMART" id="SM00470">
    <property type="entry name" value="ParB"/>
    <property type="match status" value="1"/>
</dbReference>
<dbReference type="InterPro" id="IPR036086">
    <property type="entry name" value="ParB/Sulfiredoxin_sf"/>
</dbReference>
<dbReference type="InterPro" id="IPR001091">
    <property type="entry name" value="RM_Methyltransferase"/>
</dbReference>
<comment type="catalytic activity">
    <reaction evidence="3">
        <text>a 2'-deoxyadenosine in DNA + S-adenosyl-L-methionine = an N(6)-methyl-2'-deoxyadenosine in DNA + S-adenosyl-L-homocysteine + H(+)</text>
        <dbReference type="Rhea" id="RHEA:15197"/>
        <dbReference type="Rhea" id="RHEA-COMP:12418"/>
        <dbReference type="Rhea" id="RHEA-COMP:12419"/>
        <dbReference type="ChEBI" id="CHEBI:15378"/>
        <dbReference type="ChEBI" id="CHEBI:57856"/>
        <dbReference type="ChEBI" id="CHEBI:59789"/>
        <dbReference type="ChEBI" id="CHEBI:90615"/>
        <dbReference type="ChEBI" id="CHEBI:90616"/>
        <dbReference type="EC" id="2.1.1.72"/>
    </reaction>
</comment>
<dbReference type="InterPro" id="IPR050336">
    <property type="entry name" value="Chromosome_partition/occlusion"/>
</dbReference>
<comment type="caution">
    <text evidence="6">The sequence shown here is derived from an EMBL/GenBank/DDBJ whole genome shotgun (WGS) entry which is preliminary data.</text>
</comment>
<dbReference type="EC" id="2.1.1.-" evidence="4"/>
<evidence type="ECO:0000256" key="3">
    <source>
        <dbReference type="ARBA" id="ARBA00047942"/>
    </source>
</evidence>
<evidence type="ECO:0000256" key="1">
    <source>
        <dbReference type="ARBA" id="ARBA00022603"/>
    </source>
</evidence>
<evidence type="ECO:0000256" key="4">
    <source>
        <dbReference type="RuleBase" id="RU362026"/>
    </source>
</evidence>
<dbReference type="Pfam" id="PF02195">
    <property type="entry name" value="ParB_N"/>
    <property type="match status" value="1"/>
</dbReference>
<dbReference type="Proteomes" id="UP001595976">
    <property type="component" value="Unassembled WGS sequence"/>
</dbReference>
<keyword evidence="1" id="KW-0489">Methyltransferase</keyword>
<dbReference type="SUPFAM" id="SSF110849">
    <property type="entry name" value="ParB/Sulfiredoxin"/>
    <property type="match status" value="1"/>
</dbReference>
<name>A0ABW0F9H1_9HYPH</name>
<feature type="domain" description="ParB-like N-terminal" evidence="5">
    <location>
        <begin position="10"/>
        <end position="96"/>
    </location>
</feature>
<dbReference type="RefSeq" id="WP_260349127.1">
    <property type="nucleotide sequence ID" value="NZ_JAOAOS010000008.1"/>
</dbReference>
<reference evidence="7" key="1">
    <citation type="journal article" date="2019" name="Int. J. Syst. Evol. Microbiol.">
        <title>The Global Catalogue of Microorganisms (GCM) 10K type strain sequencing project: providing services to taxonomists for standard genome sequencing and annotation.</title>
        <authorList>
            <consortium name="The Broad Institute Genomics Platform"/>
            <consortium name="The Broad Institute Genome Sequencing Center for Infectious Disease"/>
            <person name="Wu L."/>
            <person name="Ma J."/>
        </authorList>
    </citation>
    <scope>NUCLEOTIDE SEQUENCE [LARGE SCALE GENOMIC DNA]</scope>
    <source>
        <strain evidence="7">CGMCC 1.15643</strain>
    </source>
</reference>
<accession>A0ABW0F9H1</accession>
<keyword evidence="2" id="KW-0808">Transferase</keyword>
<keyword evidence="7" id="KW-1185">Reference proteome</keyword>
<dbReference type="Gene3D" id="3.90.1530.10">
    <property type="entry name" value="Conserved hypothetical protein from pyrococcus furiosus pfu- 392566-001, ParB domain"/>
    <property type="match status" value="1"/>
</dbReference>
<gene>
    <name evidence="6" type="ORF">ACFPK2_18955</name>
</gene>